<dbReference type="Proteomes" id="UP000019140">
    <property type="component" value="Unassembled WGS sequence"/>
</dbReference>
<comment type="caution">
    <text evidence="1">The sequence shown here is derived from an EMBL/GenBank/DDBJ whole genome shotgun (WGS) entry which is preliminary data.</text>
</comment>
<dbReference type="AlphaFoldDB" id="W4L929"/>
<protein>
    <submittedName>
        <fullName evidence="1">Uncharacterized protein</fullName>
    </submittedName>
</protein>
<sequence>MKITIEVPDDIANALQEKWPDMPRGLLESLALEGYRCGALGDGQLRRLLGFETRFEVHAFLNEHDVPLNYSMEDLEHDREVAKRLGIV</sequence>
<name>W4L929_9BACT</name>
<gene>
    <name evidence="1" type="ORF">ETSY2_49545</name>
</gene>
<dbReference type="HOGENOM" id="CLU_154570_0_0_7"/>
<proteinExistence type="predicted"/>
<organism evidence="1 2">
    <name type="scientific">Candidatus Entotheonella gemina</name>
    <dbReference type="NCBI Taxonomy" id="1429439"/>
    <lineage>
        <taxon>Bacteria</taxon>
        <taxon>Pseudomonadati</taxon>
        <taxon>Nitrospinota/Tectimicrobiota group</taxon>
        <taxon>Candidatus Tectimicrobiota</taxon>
        <taxon>Candidatus Entotheonellia</taxon>
        <taxon>Candidatus Entotheonellales</taxon>
        <taxon>Candidatus Entotheonellaceae</taxon>
        <taxon>Candidatus Entotheonella</taxon>
    </lineage>
</organism>
<accession>W4L929</accession>
<evidence type="ECO:0000313" key="2">
    <source>
        <dbReference type="Proteomes" id="UP000019140"/>
    </source>
</evidence>
<dbReference type="EMBL" id="AZHX01002444">
    <property type="protein sequence ID" value="ETW94598.1"/>
    <property type="molecule type" value="Genomic_DNA"/>
</dbReference>
<evidence type="ECO:0000313" key="1">
    <source>
        <dbReference type="EMBL" id="ETW94598.1"/>
    </source>
</evidence>
<keyword evidence="2" id="KW-1185">Reference proteome</keyword>
<reference evidence="1 2" key="1">
    <citation type="journal article" date="2014" name="Nature">
        <title>An environmental bacterial taxon with a large and distinct metabolic repertoire.</title>
        <authorList>
            <person name="Wilson M.C."/>
            <person name="Mori T."/>
            <person name="Ruckert C."/>
            <person name="Uria A.R."/>
            <person name="Helf M.J."/>
            <person name="Takada K."/>
            <person name="Gernert C."/>
            <person name="Steffens U.A."/>
            <person name="Heycke N."/>
            <person name="Schmitt S."/>
            <person name="Rinke C."/>
            <person name="Helfrich E.J."/>
            <person name="Brachmann A.O."/>
            <person name="Gurgui C."/>
            <person name="Wakimoto T."/>
            <person name="Kracht M."/>
            <person name="Crusemann M."/>
            <person name="Hentschel U."/>
            <person name="Abe I."/>
            <person name="Matsunaga S."/>
            <person name="Kalinowski J."/>
            <person name="Takeyama H."/>
            <person name="Piel J."/>
        </authorList>
    </citation>
    <scope>NUCLEOTIDE SEQUENCE [LARGE SCALE GENOMIC DNA]</scope>
    <source>
        <strain evidence="2">TSY2</strain>
    </source>
</reference>
<dbReference type="Pfam" id="PF03683">
    <property type="entry name" value="UPF0175"/>
    <property type="match status" value="1"/>
</dbReference>
<dbReference type="InterPro" id="IPR005368">
    <property type="entry name" value="UPF0175"/>
</dbReference>